<keyword evidence="2" id="KW-1185">Reference proteome</keyword>
<dbReference type="InterPro" id="IPR006175">
    <property type="entry name" value="YjgF/YER057c/UK114"/>
</dbReference>
<name>A0A3M6QST7_9BURK</name>
<comment type="caution">
    <text evidence="1">The sequence shown here is derived from an EMBL/GenBank/DDBJ whole genome shotgun (WGS) entry which is preliminary data.</text>
</comment>
<organism evidence="1 2">
    <name type="scientific">Corticibacter populi</name>
    <dbReference type="NCBI Taxonomy" id="1550736"/>
    <lineage>
        <taxon>Bacteria</taxon>
        <taxon>Pseudomonadati</taxon>
        <taxon>Pseudomonadota</taxon>
        <taxon>Betaproteobacteria</taxon>
        <taxon>Burkholderiales</taxon>
        <taxon>Comamonadaceae</taxon>
        <taxon>Corticibacter</taxon>
    </lineage>
</organism>
<dbReference type="EMBL" id="RDQO01000003">
    <property type="protein sequence ID" value="RMX06063.1"/>
    <property type="molecule type" value="Genomic_DNA"/>
</dbReference>
<proteinExistence type="predicted"/>
<dbReference type="Gene3D" id="3.30.1330.40">
    <property type="entry name" value="RutC-like"/>
    <property type="match status" value="1"/>
</dbReference>
<dbReference type="AlphaFoldDB" id="A0A3M6QST7"/>
<sequence>MPASPVVRHHVGPRLSETAIFNNTVYLAGQIPENSPGQDIATQTREVLGHIDRLLAEAGSSKRSILQCQIYLRDVGDIGAMNAVWDEWVDPSHTPPRATVQALLANPDYRIEVVVVAAVEEA</sequence>
<dbReference type="PANTHER" id="PTHR47328">
    <property type="match status" value="1"/>
</dbReference>
<accession>A0A3M6QST7</accession>
<dbReference type="Pfam" id="PF01042">
    <property type="entry name" value="Ribonuc_L-PSP"/>
    <property type="match status" value="1"/>
</dbReference>
<dbReference type="InterPro" id="IPR035709">
    <property type="entry name" value="YoaB-like"/>
</dbReference>
<dbReference type="OrthoDB" id="6899345at2"/>
<dbReference type="SUPFAM" id="SSF55298">
    <property type="entry name" value="YjgF-like"/>
    <property type="match status" value="1"/>
</dbReference>
<evidence type="ECO:0000313" key="1">
    <source>
        <dbReference type="EMBL" id="RMX06063.1"/>
    </source>
</evidence>
<dbReference type="InterPro" id="IPR035959">
    <property type="entry name" value="RutC-like_sf"/>
</dbReference>
<dbReference type="CDD" id="cd06150">
    <property type="entry name" value="YjgF_YER057c_UK114_like_2"/>
    <property type="match status" value="1"/>
</dbReference>
<protein>
    <submittedName>
        <fullName evidence="1">RidA family protein</fullName>
    </submittedName>
</protein>
<dbReference type="PANTHER" id="PTHR47328:SF1">
    <property type="entry name" value="RUTC FAMILY PROTEIN YOAB"/>
    <property type="match status" value="1"/>
</dbReference>
<dbReference type="Proteomes" id="UP000278006">
    <property type="component" value="Unassembled WGS sequence"/>
</dbReference>
<reference evidence="1 2" key="1">
    <citation type="submission" date="2018-10" db="EMBL/GenBank/DDBJ databases">
        <title>Draft genome of Cortibacter populi DSM10536.</title>
        <authorList>
            <person name="Bernier A.-M."/>
            <person name="Bernard K."/>
        </authorList>
    </citation>
    <scope>NUCLEOTIDE SEQUENCE [LARGE SCALE GENOMIC DNA]</scope>
    <source>
        <strain evidence="1 2">DSM 105136</strain>
    </source>
</reference>
<gene>
    <name evidence="1" type="ORF">D8I35_12555</name>
</gene>
<evidence type="ECO:0000313" key="2">
    <source>
        <dbReference type="Proteomes" id="UP000278006"/>
    </source>
</evidence>